<dbReference type="EMBL" id="QHCS01000002">
    <property type="protein sequence ID" value="RHX86286.1"/>
    <property type="molecule type" value="Genomic_DNA"/>
</dbReference>
<reference evidence="2" key="1">
    <citation type="submission" date="2018-05" db="EMBL/GenBank/DDBJ databases">
        <title>Leptospira yasudae sp. nov. and Leptospira stimsonii sp. nov., two pathogenic species of the genus Leptospira isolated from environmental sources.</title>
        <authorList>
            <person name="Casanovas-Massana A."/>
            <person name="Hamond C."/>
            <person name="Santos L.A."/>
            <person name="Hacker K.P."/>
            <person name="Balassiano I."/>
            <person name="Medeiros M.A."/>
            <person name="Reis M.G."/>
            <person name="Ko A.I."/>
            <person name="Wunder E.A."/>
        </authorList>
    </citation>
    <scope>NUCLEOTIDE SEQUENCE [LARGE SCALE GENOMIC DNA]</scope>
    <source>
        <strain evidence="2">AMB6-RJ</strain>
    </source>
</reference>
<sequence length="68" mass="8260">MGTLTRSRVKKDDSSVLSLGLARLLWELLRSHRERFKIISRKDRKFRSFKQNFIFVLRFDVRIACNRF</sequence>
<name>A0A8B3CQ32_9LEPT</name>
<dbReference type="AlphaFoldDB" id="A0A8B3CQ32"/>
<gene>
    <name evidence="1" type="ORF">DLM78_10610</name>
</gene>
<protein>
    <submittedName>
        <fullName evidence="1">Uncharacterized protein</fullName>
    </submittedName>
</protein>
<dbReference type="Proteomes" id="UP000266669">
    <property type="component" value="Unassembled WGS sequence"/>
</dbReference>
<accession>A0A8B3CQ32</accession>
<evidence type="ECO:0000313" key="2">
    <source>
        <dbReference type="Proteomes" id="UP000266669"/>
    </source>
</evidence>
<proteinExistence type="predicted"/>
<evidence type="ECO:0000313" key="1">
    <source>
        <dbReference type="EMBL" id="RHX86286.1"/>
    </source>
</evidence>
<organism evidence="1 2">
    <name type="scientific">Leptospira stimsonii</name>
    <dbReference type="NCBI Taxonomy" id="2202203"/>
    <lineage>
        <taxon>Bacteria</taxon>
        <taxon>Pseudomonadati</taxon>
        <taxon>Spirochaetota</taxon>
        <taxon>Spirochaetia</taxon>
        <taxon>Leptospirales</taxon>
        <taxon>Leptospiraceae</taxon>
        <taxon>Leptospira</taxon>
    </lineage>
</organism>
<comment type="caution">
    <text evidence="1">The sequence shown here is derived from an EMBL/GenBank/DDBJ whole genome shotgun (WGS) entry which is preliminary data.</text>
</comment>